<evidence type="ECO:0000313" key="3">
    <source>
        <dbReference type="EMBL" id="WZW97736.1"/>
    </source>
</evidence>
<dbReference type="EMBL" id="CP115965">
    <property type="protein sequence ID" value="WZW97736.1"/>
    <property type="molecule type" value="Genomic_DNA"/>
</dbReference>
<sequence>MPDVETAPRKKIVALRKAPQPTEPEPVAPVVEGTGPRKKSAPTPSRRDAEAARRQRLNPSLSPKEARKRQRQQDFQRRQKTMTLTESQPERQLMRDHVDARWNLGEFALPIFMLLLVLTLVPGFVQWMNVFLVFSWSYILGMVLDTMLMWRKYKKLASERLGLTSFRGLLMYGFNRQLSFRRWRQPPPRVKRGEAI</sequence>
<feature type="transmembrane region" description="Helical" evidence="2">
    <location>
        <begin position="104"/>
        <end position="125"/>
    </location>
</feature>
<keyword evidence="2" id="KW-0812">Transmembrane</keyword>
<feature type="region of interest" description="Disordered" evidence="1">
    <location>
        <begin position="1"/>
        <end position="89"/>
    </location>
</feature>
<reference evidence="3 4" key="1">
    <citation type="journal article" date="2023" name="Environ Microbiome">
        <title>A coral-associated actinobacterium mitigates coral bleaching under heat stress.</title>
        <authorList>
            <person name="Li J."/>
            <person name="Zou Y."/>
            <person name="Li Q."/>
            <person name="Zhang J."/>
            <person name="Bourne D.G."/>
            <person name="Lyu Y."/>
            <person name="Liu C."/>
            <person name="Zhang S."/>
        </authorList>
    </citation>
    <scope>NUCLEOTIDE SEQUENCE [LARGE SCALE GENOMIC DNA]</scope>
    <source>
        <strain evidence="3 4">SCSIO 13291</strain>
    </source>
</reference>
<evidence type="ECO:0000256" key="2">
    <source>
        <dbReference type="SAM" id="Phobius"/>
    </source>
</evidence>
<keyword evidence="2" id="KW-1133">Transmembrane helix</keyword>
<evidence type="ECO:0000313" key="4">
    <source>
        <dbReference type="Proteomes" id="UP001434337"/>
    </source>
</evidence>
<feature type="transmembrane region" description="Helical" evidence="2">
    <location>
        <begin position="131"/>
        <end position="150"/>
    </location>
</feature>
<dbReference type="Proteomes" id="UP001434337">
    <property type="component" value="Chromosome"/>
</dbReference>
<keyword evidence="2" id="KW-0472">Membrane</keyword>
<accession>A0ABZ3C674</accession>
<evidence type="ECO:0000256" key="1">
    <source>
        <dbReference type="SAM" id="MobiDB-lite"/>
    </source>
</evidence>
<keyword evidence="4" id="KW-1185">Reference proteome</keyword>
<name>A0ABZ3C674_9ACTN</name>
<dbReference type="RefSeq" id="WP_232548535.1">
    <property type="nucleotide sequence ID" value="NZ_CP115965.1"/>
</dbReference>
<organism evidence="3 4">
    <name type="scientific">Propioniciclava soli</name>
    <dbReference type="NCBI Taxonomy" id="2775081"/>
    <lineage>
        <taxon>Bacteria</taxon>
        <taxon>Bacillati</taxon>
        <taxon>Actinomycetota</taxon>
        <taxon>Actinomycetes</taxon>
        <taxon>Propionibacteriales</taxon>
        <taxon>Propionibacteriaceae</taxon>
        <taxon>Propioniciclava</taxon>
    </lineage>
</organism>
<proteinExistence type="predicted"/>
<dbReference type="InterPro" id="IPR021403">
    <property type="entry name" value="DUF3043"/>
</dbReference>
<gene>
    <name evidence="3" type="ORF">PCC79_12630</name>
</gene>
<protein>
    <submittedName>
        <fullName evidence="3">DUF3043 domain-containing protein</fullName>
    </submittedName>
</protein>
<dbReference type="Pfam" id="PF11241">
    <property type="entry name" value="DUF3043"/>
    <property type="match status" value="1"/>
</dbReference>